<dbReference type="InterPro" id="IPR006357">
    <property type="entry name" value="HAD-SF_hydro_IIA"/>
</dbReference>
<dbReference type="GO" id="GO:0005737">
    <property type="term" value="C:cytoplasm"/>
    <property type="evidence" value="ECO:0007669"/>
    <property type="project" value="TreeGrafter"/>
</dbReference>
<dbReference type="Proteomes" id="UP000823854">
    <property type="component" value="Unassembled WGS sequence"/>
</dbReference>
<keyword evidence="1" id="KW-0378">Hydrolase</keyword>
<dbReference type="GO" id="GO:0016791">
    <property type="term" value="F:phosphatase activity"/>
    <property type="evidence" value="ECO:0007669"/>
    <property type="project" value="TreeGrafter"/>
</dbReference>
<dbReference type="Gene3D" id="3.40.50.1000">
    <property type="entry name" value="HAD superfamily/HAD-like"/>
    <property type="match status" value="2"/>
</dbReference>
<organism evidence="1 2">
    <name type="scientific">Candidatus Brachybacterium intestinipullorum</name>
    <dbReference type="NCBI Taxonomy" id="2838512"/>
    <lineage>
        <taxon>Bacteria</taxon>
        <taxon>Bacillati</taxon>
        <taxon>Actinomycetota</taxon>
        <taxon>Actinomycetes</taxon>
        <taxon>Micrococcales</taxon>
        <taxon>Dermabacteraceae</taxon>
        <taxon>Brachybacterium</taxon>
    </lineage>
</organism>
<dbReference type="InterPro" id="IPR023214">
    <property type="entry name" value="HAD_sf"/>
</dbReference>
<sequence>MIRRPDLSLLDLHDALLFDLDGTLMHGARPIPHAVEAVEGARAAGRAVVFATNNASRTPQQAADHLAVIGLTASPEEFITSPQVASRLLAEDLDPGAKVLVVGGPSLADQLRTDGLEPVDADAEDVAAVVQGWSPDLDWPRLAEGAYAIRRGARWMATNIDATLPTERGMAPGNGSLVAALRHATGAVPEVAGKPEPGMFTVAASRIGARRPLVIGDRLDTDIEGAVRAGMDALLVLTGVDTVETALRAEPVRRPTSIAPDLSELGAPFPLPVVDGETARCGAVSVRREGEDIAVVHGVPEDPRVLRAVLALLRAVSPEQAWHGRLLDRDGADALPAAAPAR</sequence>
<reference evidence="1" key="2">
    <citation type="submission" date="2021-04" db="EMBL/GenBank/DDBJ databases">
        <authorList>
            <person name="Gilroy R."/>
        </authorList>
    </citation>
    <scope>NUCLEOTIDE SEQUENCE</scope>
    <source>
        <strain evidence="1">CHK130-7132</strain>
    </source>
</reference>
<dbReference type="Pfam" id="PF13344">
    <property type="entry name" value="Hydrolase_6"/>
    <property type="match status" value="1"/>
</dbReference>
<evidence type="ECO:0000313" key="2">
    <source>
        <dbReference type="Proteomes" id="UP000823854"/>
    </source>
</evidence>
<dbReference type="PANTHER" id="PTHR19288:SF95">
    <property type="entry name" value="D-GLYCEROL 3-PHOSPHATE PHOSPHATASE"/>
    <property type="match status" value="1"/>
</dbReference>
<dbReference type="SUPFAM" id="SSF56784">
    <property type="entry name" value="HAD-like"/>
    <property type="match status" value="1"/>
</dbReference>
<dbReference type="AlphaFoldDB" id="A0A9D2TII2"/>
<name>A0A9D2TII2_9MICO</name>
<dbReference type="PANTHER" id="PTHR19288">
    <property type="entry name" value="4-NITROPHENYLPHOSPHATASE-RELATED"/>
    <property type="match status" value="1"/>
</dbReference>
<dbReference type="EMBL" id="DWWC01000245">
    <property type="protein sequence ID" value="HJC70331.1"/>
    <property type="molecule type" value="Genomic_DNA"/>
</dbReference>
<accession>A0A9D2TII2</accession>
<gene>
    <name evidence="1" type="ORF">H9932_11755</name>
</gene>
<protein>
    <submittedName>
        <fullName evidence="1">HAD-IIA family hydrolase</fullName>
    </submittedName>
</protein>
<dbReference type="NCBIfam" id="TIGR01460">
    <property type="entry name" value="HAD-SF-IIA"/>
    <property type="match status" value="1"/>
</dbReference>
<comment type="caution">
    <text evidence="1">The sequence shown here is derived from an EMBL/GenBank/DDBJ whole genome shotgun (WGS) entry which is preliminary data.</text>
</comment>
<dbReference type="Pfam" id="PF13242">
    <property type="entry name" value="Hydrolase_like"/>
    <property type="match status" value="1"/>
</dbReference>
<evidence type="ECO:0000313" key="1">
    <source>
        <dbReference type="EMBL" id="HJC70331.1"/>
    </source>
</evidence>
<dbReference type="InterPro" id="IPR036412">
    <property type="entry name" value="HAD-like_sf"/>
</dbReference>
<reference evidence="1" key="1">
    <citation type="journal article" date="2021" name="PeerJ">
        <title>Extensive microbial diversity within the chicken gut microbiome revealed by metagenomics and culture.</title>
        <authorList>
            <person name="Gilroy R."/>
            <person name="Ravi A."/>
            <person name="Getino M."/>
            <person name="Pursley I."/>
            <person name="Horton D.L."/>
            <person name="Alikhan N.F."/>
            <person name="Baker D."/>
            <person name="Gharbi K."/>
            <person name="Hall N."/>
            <person name="Watson M."/>
            <person name="Adriaenssens E.M."/>
            <person name="Foster-Nyarko E."/>
            <person name="Jarju S."/>
            <person name="Secka A."/>
            <person name="Antonio M."/>
            <person name="Oren A."/>
            <person name="Chaudhuri R.R."/>
            <person name="La Ragione R."/>
            <person name="Hildebrand F."/>
            <person name="Pallen M.J."/>
        </authorList>
    </citation>
    <scope>NUCLEOTIDE SEQUENCE</scope>
    <source>
        <strain evidence="1">CHK130-7132</strain>
    </source>
</reference>
<proteinExistence type="predicted"/>